<dbReference type="InterPro" id="IPR011006">
    <property type="entry name" value="CheY-like_superfamily"/>
</dbReference>
<dbReference type="Pfam" id="PF00072">
    <property type="entry name" value="Response_reg"/>
    <property type="match status" value="1"/>
</dbReference>
<reference evidence="3 4" key="1">
    <citation type="submission" date="2020-08" db="EMBL/GenBank/DDBJ databases">
        <title>Genomic Encyclopedia of Type Strains, Phase IV (KMG-V): Genome sequencing to study the core and pangenomes of soil and plant-associated prokaryotes.</title>
        <authorList>
            <person name="Whitman W."/>
        </authorList>
    </citation>
    <scope>NUCLEOTIDE SEQUENCE [LARGE SCALE GENOMIC DNA]</scope>
    <source>
        <strain evidence="3 4">SEMIA 4084</strain>
    </source>
</reference>
<feature type="domain" description="Response regulatory" evidence="2">
    <location>
        <begin position="12"/>
        <end position="123"/>
    </location>
</feature>
<evidence type="ECO:0000259" key="2">
    <source>
        <dbReference type="PROSITE" id="PS50110"/>
    </source>
</evidence>
<dbReference type="PROSITE" id="PS50110">
    <property type="entry name" value="RESPONSE_REGULATORY"/>
    <property type="match status" value="1"/>
</dbReference>
<comment type="caution">
    <text evidence="3">The sequence shown here is derived from an EMBL/GenBank/DDBJ whole genome shotgun (WGS) entry which is preliminary data.</text>
</comment>
<dbReference type="AlphaFoldDB" id="A0A7W8U839"/>
<proteinExistence type="predicted"/>
<dbReference type="RefSeq" id="WP_040668865.1">
    <property type="nucleotide sequence ID" value="NZ_JACHBK010000002.1"/>
</dbReference>
<dbReference type="SUPFAM" id="SSF52172">
    <property type="entry name" value="CheY-like"/>
    <property type="match status" value="1"/>
</dbReference>
<dbReference type="EMBL" id="JACHBK010000002">
    <property type="protein sequence ID" value="MBB5534473.1"/>
    <property type="molecule type" value="Genomic_DNA"/>
</dbReference>
<gene>
    <name evidence="3" type="ORF">GGD55_001144</name>
</gene>
<dbReference type="InterPro" id="IPR001789">
    <property type="entry name" value="Sig_transdc_resp-reg_receiver"/>
</dbReference>
<sequence>MAFTEVEVLTKRVLVLEDNLLIAMEAEDILKSLGVEHVEIATDLTQAAALIEQQTFDFVFLDVKLGPHTSFDFAGVLIARGIAFGFVSGYGEDASFPAALRDVPRIGKPFNERSLGSLLGVVVTGRS</sequence>
<dbReference type="GO" id="GO:0000160">
    <property type="term" value="P:phosphorelay signal transduction system"/>
    <property type="evidence" value="ECO:0007669"/>
    <property type="project" value="InterPro"/>
</dbReference>
<evidence type="ECO:0000313" key="3">
    <source>
        <dbReference type="EMBL" id="MBB5534473.1"/>
    </source>
</evidence>
<dbReference type="Gene3D" id="3.40.50.2300">
    <property type="match status" value="1"/>
</dbReference>
<evidence type="ECO:0000256" key="1">
    <source>
        <dbReference type="PROSITE-ProRule" id="PRU00169"/>
    </source>
</evidence>
<accession>A0A7W8U839</accession>
<feature type="modified residue" description="4-aspartylphosphate" evidence="1">
    <location>
        <position position="62"/>
    </location>
</feature>
<dbReference type="SMART" id="SM00448">
    <property type="entry name" value="REC"/>
    <property type="match status" value="1"/>
</dbReference>
<dbReference type="Proteomes" id="UP000585507">
    <property type="component" value="Unassembled WGS sequence"/>
</dbReference>
<protein>
    <submittedName>
        <fullName evidence="3">CheY-like chemotaxis protein</fullName>
    </submittedName>
</protein>
<organism evidence="3 4">
    <name type="scientific">Rhizobium giardinii</name>
    <dbReference type="NCBI Taxonomy" id="56731"/>
    <lineage>
        <taxon>Bacteria</taxon>
        <taxon>Pseudomonadati</taxon>
        <taxon>Pseudomonadota</taxon>
        <taxon>Alphaproteobacteria</taxon>
        <taxon>Hyphomicrobiales</taxon>
        <taxon>Rhizobiaceae</taxon>
        <taxon>Rhizobium/Agrobacterium group</taxon>
        <taxon>Rhizobium</taxon>
    </lineage>
</organism>
<name>A0A7W8U839_9HYPH</name>
<keyword evidence="1" id="KW-0597">Phosphoprotein</keyword>
<evidence type="ECO:0000313" key="4">
    <source>
        <dbReference type="Proteomes" id="UP000585507"/>
    </source>
</evidence>
<keyword evidence="4" id="KW-1185">Reference proteome</keyword>